<gene>
    <name evidence="1" type="ORF">GGQ74_000366</name>
</gene>
<comment type="caution">
    <text evidence="1">The sequence shown here is derived from an EMBL/GenBank/DDBJ whole genome shotgun (WGS) entry which is preliminary data.</text>
</comment>
<keyword evidence="2" id="KW-1185">Reference proteome</keyword>
<organism evidence="1 2">
    <name type="scientific">Desulfobaculum xiamenense</name>
    <dbReference type="NCBI Taxonomy" id="995050"/>
    <lineage>
        <taxon>Bacteria</taxon>
        <taxon>Pseudomonadati</taxon>
        <taxon>Thermodesulfobacteriota</taxon>
        <taxon>Desulfovibrionia</taxon>
        <taxon>Desulfovibrionales</taxon>
        <taxon>Desulfovibrionaceae</taxon>
        <taxon>Desulfobaculum</taxon>
    </lineage>
</organism>
<name>A0A846QDC4_9BACT</name>
<dbReference type="Pfam" id="PF13469">
    <property type="entry name" value="Sulfotransfer_3"/>
    <property type="match status" value="1"/>
</dbReference>
<protein>
    <recommendedName>
        <fullName evidence="3">Sulfotransferase family protein</fullName>
    </recommendedName>
</protein>
<evidence type="ECO:0000313" key="1">
    <source>
        <dbReference type="EMBL" id="NJB66726.1"/>
    </source>
</evidence>
<proteinExistence type="predicted"/>
<dbReference type="InterPro" id="IPR027417">
    <property type="entry name" value="P-loop_NTPase"/>
</dbReference>
<dbReference type="RefSeq" id="WP_167939838.1">
    <property type="nucleotide sequence ID" value="NZ_JAATJA010000001.1"/>
</dbReference>
<dbReference type="EMBL" id="JAATJA010000001">
    <property type="protein sequence ID" value="NJB66726.1"/>
    <property type="molecule type" value="Genomic_DNA"/>
</dbReference>
<dbReference type="AlphaFoldDB" id="A0A846QDC4"/>
<reference evidence="1 2" key="1">
    <citation type="submission" date="2020-03" db="EMBL/GenBank/DDBJ databases">
        <title>Genomic Encyclopedia of Type Strains, Phase IV (KMG-IV): sequencing the most valuable type-strain genomes for metagenomic binning, comparative biology and taxonomic classification.</title>
        <authorList>
            <person name="Goeker M."/>
        </authorList>
    </citation>
    <scope>NUCLEOTIDE SEQUENCE [LARGE SCALE GENOMIC DNA]</scope>
    <source>
        <strain evidence="1 2">DSM 24233</strain>
    </source>
</reference>
<dbReference type="Proteomes" id="UP000580856">
    <property type="component" value="Unassembled WGS sequence"/>
</dbReference>
<dbReference type="Gene3D" id="3.40.50.300">
    <property type="entry name" value="P-loop containing nucleotide triphosphate hydrolases"/>
    <property type="match status" value="1"/>
</dbReference>
<accession>A0A846QDC4</accession>
<sequence length="362" mass="42311">MVGLEERLDALLDEEWKVCAILYYGRSGSFLLHSLLDSHPSLISLPFETPGVHHYFGDWSSFRTNAFEKMKNAITGIVDKSTKDAFHKIDEKRFLDIMSGFFVRDRMVSKRSFFIALHVAYALAHGESLDEIERSRYILYQHHDPEAFSMRELAKDFPEVKFLQTVRNPVQTFGSNISVTICNFKPYPVQPSLMLHIIRDHVYAGGGDDDMRRRTRAVRLEDMHLNTYPLMRGIAEWLGIAWDDVLMRSTKNGLVYEEDFRRPWVLDKKHEDLLRAFDVKRLKALFHRNAEAWGYDCEGVMSCEQLCETIRSSFKFYKHLDFAIHLPMHEEPRREFDIMMHAYAADVRDGNMAPRFDVVPFA</sequence>
<evidence type="ECO:0008006" key="3">
    <source>
        <dbReference type="Google" id="ProtNLM"/>
    </source>
</evidence>
<evidence type="ECO:0000313" key="2">
    <source>
        <dbReference type="Proteomes" id="UP000580856"/>
    </source>
</evidence>
<dbReference type="SUPFAM" id="SSF52540">
    <property type="entry name" value="P-loop containing nucleoside triphosphate hydrolases"/>
    <property type="match status" value="1"/>
</dbReference>